<gene>
    <name evidence="2" type="ORF">CTI12_AA321680</name>
</gene>
<evidence type="ECO:0000313" key="2">
    <source>
        <dbReference type="EMBL" id="PWA66823.1"/>
    </source>
</evidence>
<evidence type="ECO:0000259" key="1">
    <source>
        <dbReference type="PROSITE" id="PS50181"/>
    </source>
</evidence>
<keyword evidence="3" id="KW-1185">Reference proteome</keyword>
<name>A0A2U1N003_ARTAN</name>
<accession>A0A2U1N003</accession>
<dbReference type="SUPFAM" id="SSF52047">
    <property type="entry name" value="RNI-like"/>
    <property type="match status" value="1"/>
</dbReference>
<dbReference type="PROSITE" id="PS50181">
    <property type="entry name" value="FBOX"/>
    <property type="match status" value="1"/>
</dbReference>
<dbReference type="OrthoDB" id="2242903at2759"/>
<feature type="domain" description="F-box" evidence="1">
    <location>
        <begin position="1"/>
        <end position="34"/>
    </location>
</feature>
<dbReference type="AlphaFoldDB" id="A0A2U1N003"/>
<proteinExistence type="predicted"/>
<reference evidence="2 3" key="1">
    <citation type="journal article" date="2018" name="Mol. Plant">
        <title>The genome of Artemisia annua provides insight into the evolution of Asteraceae family and artemisinin biosynthesis.</title>
        <authorList>
            <person name="Shen Q."/>
            <person name="Zhang L."/>
            <person name="Liao Z."/>
            <person name="Wang S."/>
            <person name="Yan T."/>
            <person name="Shi P."/>
            <person name="Liu M."/>
            <person name="Fu X."/>
            <person name="Pan Q."/>
            <person name="Wang Y."/>
            <person name="Lv Z."/>
            <person name="Lu X."/>
            <person name="Zhang F."/>
            <person name="Jiang W."/>
            <person name="Ma Y."/>
            <person name="Chen M."/>
            <person name="Hao X."/>
            <person name="Li L."/>
            <person name="Tang Y."/>
            <person name="Lv G."/>
            <person name="Zhou Y."/>
            <person name="Sun X."/>
            <person name="Brodelius P.E."/>
            <person name="Rose J.K.C."/>
            <person name="Tang K."/>
        </authorList>
    </citation>
    <scope>NUCLEOTIDE SEQUENCE [LARGE SCALE GENOMIC DNA]</scope>
    <source>
        <strain evidence="3">cv. Huhao1</strain>
        <tissue evidence="2">Leaf</tissue>
    </source>
</reference>
<dbReference type="EMBL" id="PKPP01003956">
    <property type="protein sequence ID" value="PWA66823.1"/>
    <property type="molecule type" value="Genomic_DNA"/>
</dbReference>
<evidence type="ECO:0000313" key="3">
    <source>
        <dbReference type="Proteomes" id="UP000245207"/>
    </source>
</evidence>
<dbReference type="InterPro" id="IPR032675">
    <property type="entry name" value="LRR_dom_sf"/>
</dbReference>
<dbReference type="Proteomes" id="UP000245207">
    <property type="component" value="Unassembled WGS sequence"/>
</dbReference>
<sequence length="269" mass="30579">MEKLPEALLIDILSRLDSANVARCRVASKIFDNVYPQLRCINLKCTLKPSINSRYRLSIPIKKVFLNLISNMKVVESVCIGIDEIRGIWFSDIKHINPNLTHGDFIKEWLPKVSENLKSLSITDFWEQSLWWPSNVLQLVSAYCHKLVELRVKHAWLSADHLNPMPMLTSLTLVSVTLDDDRLTELNKCVPNLQVLNLLGVKGLQNPKIHLLNLKSCHLSAADVLQSMSLITPKLVTLRLKGISLSALYVEAPMLSQSWSYEWNGPQME</sequence>
<dbReference type="PANTHER" id="PTHR31215">
    <property type="entry name" value="OS05G0510400 PROTEIN-RELATED"/>
    <property type="match status" value="1"/>
</dbReference>
<protein>
    <recommendedName>
        <fullName evidence="1">F-box domain-containing protein</fullName>
    </recommendedName>
</protein>
<comment type="caution">
    <text evidence="2">The sequence shown here is derived from an EMBL/GenBank/DDBJ whole genome shotgun (WGS) entry which is preliminary data.</text>
</comment>
<dbReference type="InterPro" id="IPR001810">
    <property type="entry name" value="F-box_dom"/>
</dbReference>
<dbReference type="Gene3D" id="3.80.10.10">
    <property type="entry name" value="Ribonuclease Inhibitor"/>
    <property type="match status" value="1"/>
</dbReference>
<dbReference type="InterPro" id="IPR044809">
    <property type="entry name" value="AUF1-like"/>
</dbReference>
<organism evidence="2 3">
    <name type="scientific">Artemisia annua</name>
    <name type="common">Sweet wormwood</name>
    <dbReference type="NCBI Taxonomy" id="35608"/>
    <lineage>
        <taxon>Eukaryota</taxon>
        <taxon>Viridiplantae</taxon>
        <taxon>Streptophyta</taxon>
        <taxon>Embryophyta</taxon>
        <taxon>Tracheophyta</taxon>
        <taxon>Spermatophyta</taxon>
        <taxon>Magnoliopsida</taxon>
        <taxon>eudicotyledons</taxon>
        <taxon>Gunneridae</taxon>
        <taxon>Pentapetalae</taxon>
        <taxon>asterids</taxon>
        <taxon>campanulids</taxon>
        <taxon>Asterales</taxon>
        <taxon>Asteraceae</taxon>
        <taxon>Asteroideae</taxon>
        <taxon>Anthemideae</taxon>
        <taxon>Artemisiinae</taxon>
        <taxon>Artemisia</taxon>
    </lineage>
</organism>